<gene>
    <name evidence="1" type="ORF">AVDCRST_MAG04-3926</name>
</gene>
<proteinExistence type="predicted"/>
<reference evidence="1" key="1">
    <citation type="submission" date="2020-02" db="EMBL/GenBank/DDBJ databases">
        <authorList>
            <person name="Meier V. D."/>
        </authorList>
    </citation>
    <scope>NUCLEOTIDE SEQUENCE</scope>
    <source>
        <strain evidence="1">AVDCRST_MAG04</strain>
    </source>
</reference>
<dbReference type="SUPFAM" id="SSF51735">
    <property type="entry name" value="NAD(P)-binding Rossmann-fold domains"/>
    <property type="match status" value="1"/>
</dbReference>
<organism evidence="1">
    <name type="scientific">uncultured Acetobacteraceae bacterium</name>
    <dbReference type="NCBI Taxonomy" id="169975"/>
    <lineage>
        <taxon>Bacteria</taxon>
        <taxon>Pseudomonadati</taxon>
        <taxon>Pseudomonadota</taxon>
        <taxon>Alphaproteobacteria</taxon>
        <taxon>Acetobacterales</taxon>
        <taxon>Acetobacteraceae</taxon>
        <taxon>environmental samples</taxon>
    </lineage>
</organism>
<name>A0A6J4JPZ8_9PROT</name>
<dbReference type="EMBL" id="CADCTL010000297">
    <property type="protein sequence ID" value="CAA9284055.1"/>
    <property type="molecule type" value="Genomic_DNA"/>
</dbReference>
<sequence length="64" mass="7264">MWFSNAGTMVFGRLESVPSDVWRRVVETNLFGHYHGAKVAMRQFRAQVSACFESDKATLARTIV</sequence>
<dbReference type="InterPro" id="IPR036291">
    <property type="entry name" value="NAD(P)-bd_dom_sf"/>
</dbReference>
<dbReference type="Gene3D" id="3.40.50.720">
    <property type="entry name" value="NAD(P)-binding Rossmann-like Domain"/>
    <property type="match status" value="1"/>
</dbReference>
<dbReference type="AlphaFoldDB" id="A0A6J4JPZ8"/>
<evidence type="ECO:0000313" key="1">
    <source>
        <dbReference type="EMBL" id="CAA9284055.1"/>
    </source>
</evidence>
<accession>A0A6J4JPZ8</accession>
<protein>
    <submittedName>
        <fullName evidence="1">Uncharacterized protein</fullName>
    </submittedName>
</protein>